<dbReference type="SUPFAM" id="SSF47240">
    <property type="entry name" value="Ferritin-like"/>
    <property type="match status" value="1"/>
</dbReference>
<dbReference type="Pfam" id="PF05138">
    <property type="entry name" value="PaaA_PaaC"/>
    <property type="match status" value="1"/>
</dbReference>
<keyword evidence="2" id="KW-1185">Reference proteome</keyword>
<dbReference type="InterPro" id="IPR007814">
    <property type="entry name" value="PaaA_PaaC"/>
</dbReference>
<dbReference type="InterPro" id="IPR011882">
    <property type="entry name" value="PaaC"/>
</dbReference>
<dbReference type="InterPro" id="IPR009078">
    <property type="entry name" value="Ferritin-like_SF"/>
</dbReference>
<reference evidence="1 2" key="1">
    <citation type="submission" date="2020-07" db="EMBL/GenBank/DDBJ databases">
        <title>Sequencing the genomes of 1000 actinobacteria strains.</title>
        <authorList>
            <person name="Klenk H.-P."/>
        </authorList>
    </citation>
    <scope>NUCLEOTIDE SEQUENCE [LARGE SCALE GENOMIC DNA]</scope>
    <source>
        <strain evidence="1 2">DSM 44121</strain>
    </source>
</reference>
<keyword evidence="1" id="KW-0560">Oxidoreductase</keyword>
<dbReference type="Proteomes" id="UP000540568">
    <property type="component" value="Unassembled WGS sequence"/>
</dbReference>
<dbReference type="InterPro" id="IPR052703">
    <property type="entry name" value="Aromatic_CoA_ox/epox"/>
</dbReference>
<accession>A0A7W3JF47</accession>
<sequence>MPNQHQSPSAVLTPEALAARVAPQDSPVRAADDVARYALGLGDDALVLAQRLGSWIAAAPELEEDVALGNIALDTLGHARSLLTYAGSAWDQTEDDLAYFRDEPDFRCRQIFERPNGDFACTIARQLVVSAYFTALYRALTGSADPTLAAIAAKAVKEVDYHLDHATLWTLRLALGTEESRRRTVAGFDAVWPFVDELFADDPAADAVPAAAVAPAGLREPFDALLLPVLDRVELPVPAVAAVRGGGRLGVHSEALGPLLAEMQVLARRHPGAVW</sequence>
<dbReference type="Gene3D" id="1.20.1260.10">
    <property type="match status" value="1"/>
</dbReference>
<evidence type="ECO:0000313" key="2">
    <source>
        <dbReference type="Proteomes" id="UP000540568"/>
    </source>
</evidence>
<gene>
    <name evidence="1" type="ORF">FHX71_005688</name>
</gene>
<dbReference type="AlphaFoldDB" id="A0A7W3JF47"/>
<dbReference type="PANTHER" id="PTHR30458:SF0">
    <property type="entry name" value="1,2-PHENYLACETYL-COA EPOXIDASE, SUBUNIT C"/>
    <property type="match status" value="1"/>
</dbReference>
<organism evidence="1 2">
    <name type="scientific">Promicromonospora sukumoe</name>
    <dbReference type="NCBI Taxonomy" id="88382"/>
    <lineage>
        <taxon>Bacteria</taxon>
        <taxon>Bacillati</taxon>
        <taxon>Actinomycetota</taxon>
        <taxon>Actinomycetes</taxon>
        <taxon>Micrococcales</taxon>
        <taxon>Promicromonosporaceae</taxon>
        <taxon>Promicromonospora</taxon>
    </lineage>
</organism>
<dbReference type="GO" id="GO:0010124">
    <property type="term" value="P:phenylacetate catabolic process"/>
    <property type="evidence" value="ECO:0007669"/>
    <property type="project" value="InterPro"/>
</dbReference>
<dbReference type="PIRSF" id="PIRSF037834">
    <property type="entry name" value="PA_CoA_Oase3"/>
    <property type="match status" value="1"/>
</dbReference>
<dbReference type="EC" id="1.14.13.149" evidence="1"/>
<dbReference type="RefSeq" id="WP_182620766.1">
    <property type="nucleotide sequence ID" value="NZ_BAAATF010000001.1"/>
</dbReference>
<dbReference type="GO" id="GO:0097266">
    <property type="term" value="F:phenylacetyl-CoA 1,2-epoxidase activity"/>
    <property type="evidence" value="ECO:0007669"/>
    <property type="project" value="UniProtKB-EC"/>
</dbReference>
<proteinExistence type="predicted"/>
<protein>
    <submittedName>
        <fullName evidence="1">Ring-1,2-phenylacetyl-CoA epoxidase subunit PaaC</fullName>
        <ecNumber evidence="1">1.14.13.149</ecNumber>
    </submittedName>
</protein>
<dbReference type="InterPro" id="IPR012347">
    <property type="entry name" value="Ferritin-like"/>
</dbReference>
<evidence type="ECO:0000313" key="1">
    <source>
        <dbReference type="EMBL" id="MBA8811681.1"/>
    </source>
</evidence>
<dbReference type="EMBL" id="JACGWV010000003">
    <property type="protein sequence ID" value="MBA8811681.1"/>
    <property type="molecule type" value="Genomic_DNA"/>
</dbReference>
<dbReference type="GO" id="GO:0005829">
    <property type="term" value="C:cytosol"/>
    <property type="evidence" value="ECO:0007669"/>
    <property type="project" value="TreeGrafter"/>
</dbReference>
<dbReference type="PANTHER" id="PTHR30458">
    <property type="entry name" value="PHENYLACETIC ACID DEGRADATION PROTEIN PAA"/>
    <property type="match status" value="1"/>
</dbReference>
<dbReference type="NCBIfam" id="TIGR02158">
    <property type="entry name" value="PA_CoA_Oxy3"/>
    <property type="match status" value="1"/>
</dbReference>
<comment type="caution">
    <text evidence="1">The sequence shown here is derived from an EMBL/GenBank/DDBJ whole genome shotgun (WGS) entry which is preliminary data.</text>
</comment>
<name>A0A7W3JF47_9MICO</name>